<organism evidence="4 5">
    <name type="scientific">Herbinix hemicellulosilytica</name>
    <dbReference type="NCBI Taxonomy" id="1564487"/>
    <lineage>
        <taxon>Bacteria</taxon>
        <taxon>Bacillati</taxon>
        <taxon>Bacillota</taxon>
        <taxon>Clostridia</taxon>
        <taxon>Lachnospirales</taxon>
        <taxon>Lachnospiraceae</taxon>
        <taxon>Herbinix</taxon>
    </lineage>
</organism>
<evidence type="ECO:0000256" key="2">
    <source>
        <dbReference type="SAM" id="SignalP"/>
    </source>
</evidence>
<name>A0A0H5SI71_HERHM</name>
<dbReference type="Proteomes" id="UP000236497">
    <property type="component" value="Unassembled WGS sequence"/>
</dbReference>
<keyword evidence="5" id="KW-1185">Reference proteome</keyword>
<evidence type="ECO:0000313" key="5">
    <source>
        <dbReference type="Proteomes" id="UP000236497"/>
    </source>
</evidence>
<dbReference type="InterPro" id="IPR008964">
    <property type="entry name" value="Invasin/intimin_cell_adhesion"/>
</dbReference>
<feature type="domain" description="BIG2" evidence="3">
    <location>
        <begin position="32"/>
        <end position="107"/>
    </location>
</feature>
<keyword evidence="1 2" id="KW-0732">Signal</keyword>
<dbReference type="AlphaFoldDB" id="A0A0H5SI71"/>
<evidence type="ECO:0000259" key="3">
    <source>
        <dbReference type="SMART" id="SM00635"/>
    </source>
</evidence>
<dbReference type="Gene3D" id="2.60.40.1080">
    <property type="match status" value="1"/>
</dbReference>
<feature type="signal peptide" evidence="2">
    <location>
        <begin position="1"/>
        <end position="33"/>
    </location>
</feature>
<reference evidence="4 5" key="1">
    <citation type="submission" date="2015-06" db="EMBL/GenBank/DDBJ databases">
        <authorList>
            <person name="Wibberg Daniel"/>
        </authorList>
    </citation>
    <scope>NUCLEOTIDE SEQUENCE [LARGE SCALE GENOMIC DNA]</scope>
    <source>
        <strain evidence="4 5">T3/55T</strain>
    </source>
</reference>
<accession>A0A0H5SI71</accession>
<dbReference type="Gene3D" id="2.60.40.1220">
    <property type="match status" value="2"/>
</dbReference>
<dbReference type="InterPro" id="IPR014755">
    <property type="entry name" value="Cu-Rt/internalin_Ig-like"/>
</dbReference>
<gene>
    <name evidence="4" type="ORF">HHT355_1971</name>
</gene>
<dbReference type="SUPFAM" id="SSF49373">
    <property type="entry name" value="Invasin/intimin cell-adhesion fragments"/>
    <property type="match status" value="1"/>
</dbReference>
<dbReference type="RefSeq" id="WP_103203260.1">
    <property type="nucleotide sequence ID" value="NZ_CVTD020000023.1"/>
</dbReference>
<evidence type="ECO:0000256" key="1">
    <source>
        <dbReference type="ARBA" id="ARBA00022729"/>
    </source>
</evidence>
<dbReference type="OrthoDB" id="2018687at2"/>
<proteinExistence type="predicted"/>
<dbReference type="InterPro" id="IPR003343">
    <property type="entry name" value="Big_2"/>
</dbReference>
<dbReference type="SMART" id="SM00635">
    <property type="entry name" value="BID_2"/>
    <property type="match status" value="1"/>
</dbReference>
<feature type="chain" id="PRO_5005224093" description="BIG2 domain-containing protein" evidence="2">
    <location>
        <begin position="34"/>
        <end position="853"/>
    </location>
</feature>
<sequence length="853" mass="93185">MKKKPGKKAALIMMLALLLAPIFWLQSTSEALAAAPAFKEKSIEIIGVGETYQLDIVNKVDGSKYKWSSSNTKVARVSSKGVVTSVGKGSATIRCVVTYSNNKTKTLTCKVKVIIPATKIRINNANEVNGAHVLRLGEVYDFNRDIEPSNSSDKTYWSIGGGDPECLKILDSSKGKVQAIKTGYVVLKATAARTATEEDAMKSIVDDAIIIRVVAPSASVTSAEIVDSAQIKVVFDSPIDESTVIGTDGSLLDTITITLKSNIKGVMASDPGKLKAQLSDDKKTLIITASNRFDGEYVINFSSNIKTTEGIALTEDYKLMKYADTVPPTITDSVMDDTGMIVTIKFSEPIDFSGLKISNLSVLPGQSTSTTIDPITASIITNKNNYIVSDDKRSLTINLSNIAYTDFNKIFTVAISGIKDMAGNPPANSYLIAYLRTDNTPKLQAKLINIIRTGYYTLTATFDRSINYGGYATIQGGSVMYGIVDEKDPKKVHYTMNEADAARTGVQTVMVTGWQAYNVKPDDTTSYQQHKRSVNFDVDKTNPVLLKEEFDAQTGILTLTYNKEVTLSSNTGAFNATLVTINDEIRPNNIINYTRLSSDDPKVIKLQLTNMTYYGNYTFTLDKFFVMDNFRNYGLERTITISNTEGANIELPGPYLITQSTTNLSEIYLEFAHMLDVASAQNVANYSIPGVTILNAKLVKNTKDDGATVVLTVADGSIEISLERPIKISGVKSYSGTYAPISDFTATVYLKDNKKPYYVTAIYDKNKMNEVRLRFSEEITGSMVVKVTNQVGGYSYEIGNTVTVSGTDVIITLLSTPGNNSRLRIDIIDNKIKDTSGNETTPMNTQIHVVASY</sequence>
<dbReference type="Pfam" id="PF02368">
    <property type="entry name" value="Big_2"/>
    <property type="match status" value="1"/>
</dbReference>
<dbReference type="EMBL" id="CVTD020000023">
    <property type="protein sequence ID" value="CRZ35169.1"/>
    <property type="molecule type" value="Genomic_DNA"/>
</dbReference>
<evidence type="ECO:0000313" key="4">
    <source>
        <dbReference type="EMBL" id="CRZ35169.1"/>
    </source>
</evidence>
<protein>
    <recommendedName>
        <fullName evidence="3">BIG2 domain-containing protein</fullName>
    </recommendedName>
</protein>